<evidence type="ECO:0000256" key="1">
    <source>
        <dbReference type="ARBA" id="ARBA00004123"/>
    </source>
</evidence>
<dbReference type="SUPFAM" id="SSF54171">
    <property type="entry name" value="DNA-binding domain"/>
    <property type="match status" value="1"/>
</dbReference>
<keyword evidence="4" id="KW-0804">Transcription</keyword>
<comment type="similarity">
    <text evidence="6">Belongs to the AP2/ERF transcription factor family. AP2 subfamily.</text>
</comment>
<keyword evidence="5" id="KW-0539">Nucleus</keyword>
<feature type="compositionally biased region" description="Gly residues" evidence="7">
    <location>
        <begin position="112"/>
        <end position="131"/>
    </location>
</feature>
<name>A0A6V7Q5N3_ANACO</name>
<evidence type="ECO:0000256" key="2">
    <source>
        <dbReference type="ARBA" id="ARBA00023015"/>
    </source>
</evidence>
<organism evidence="9">
    <name type="scientific">Ananas comosus var. bracteatus</name>
    <name type="common">red pineapple</name>
    <dbReference type="NCBI Taxonomy" id="296719"/>
    <lineage>
        <taxon>Eukaryota</taxon>
        <taxon>Viridiplantae</taxon>
        <taxon>Streptophyta</taxon>
        <taxon>Embryophyta</taxon>
        <taxon>Tracheophyta</taxon>
        <taxon>Spermatophyta</taxon>
        <taxon>Magnoliopsida</taxon>
        <taxon>Liliopsida</taxon>
        <taxon>Poales</taxon>
        <taxon>Bromeliaceae</taxon>
        <taxon>Bromelioideae</taxon>
        <taxon>Ananas</taxon>
    </lineage>
</organism>
<feature type="region of interest" description="Disordered" evidence="7">
    <location>
        <begin position="110"/>
        <end position="134"/>
    </location>
</feature>
<dbReference type="InterPro" id="IPR036955">
    <property type="entry name" value="AP2/ERF_dom_sf"/>
</dbReference>
<dbReference type="InterPro" id="IPR016177">
    <property type="entry name" value="DNA-bd_dom_sf"/>
</dbReference>
<accession>A0A6V7Q5N3</accession>
<dbReference type="PANTHER" id="PTHR32467">
    <property type="entry name" value="AP2-LIKE ETHYLENE-RESPONSIVE TRANSCRIPTION FACTOR"/>
    <property type="match status" value="1"/>
</dbReference>
<reference evidence="9" key="1">
    <citation type="submission" date="2020-07" db="EMBL/GenBank/DDBJ databases">
        <authorList>
            <person name="Lin J."/>
        </authorList>
    </citation>
    <scope>NUCLEOTIDE SEQUENCE</scope>
</reference>
<evidence type="ECO:0000256" key="3">
    <source>
        <dbReference type="ARBA" id="ARBA00023125"/>
    </source>
</evidence>
<dbReference type="PANTHER" id="PTHR32467:SF118">
    <property type="entry name" value="ETHYLENE-RESPONSIVE TRANSCRIPTION FACTOR RAP2-7"/>
    <property type="match status" value="1"/>
</dbReference>
<dbReference type="GO" id="GO:0003700">
    <property type="term" value="F:DNA-binding transcription factor activity"/>
    <property type="evidence" value="ECO:0007669"/>
    <property type="project" value="InterPro"/>
</dbReference>
<dbReference type="EMBL" id="LR862133">
    <property type="protein sequence ID" value="CAD1838175.1"/>
    <property type="molecule type" value="Genomic_DNA"/>
</dbReference>
<dbReference type="CDD" id="cd00018">
    <property type="entry name" value="AP2"/>
    <property type="match status" value="1"/>
</dbReference>
<dbReference type="PROSITE" id="PS51032">
    <property type="entry name" value="AP2_ERF"/>
    <property type="match status" value="1"/>
</dbReference>
<evidence type="ECO:0000256" key="7">
    <source>
        <dbReference type="SAM" id="MobiDB-lite"/>
    </source>
</evidence>
<proteinExistence type="inferred from homology"/>
<evidence type="ECO:0000256" key="5">
    <source>
        <dbReference type="ARBA" id="ARBA00023242"/>
    </source>
</evidence>
<comment type="subcellular location">
    <subcellularLocation>
        <location evidence="1">Nucleus</location>
    </subcellularLocation>
</comment>
<dbReference type="GO" id="GO:0005634">
    <property type="term" value="C:nucleus"/>
    <property type="evidence" value="ECO:0007669"/>
    <property type="project" value="UniProtKB-SubCell"/>
</dbReference>
<evidence type="ECO:0000256" key="6">
    <source>
        <dbReference type="ARBA" id="ARBA00037973"/>
    </source>
</evidence>
<sequence>MSMGNGPSILSPTTRLFDPFPTPRRFGPSHTPAASIAPRLPPLRSLPRLLFDPSSVLLLGVEPPSAHGRDEVLGLGAAGELVLEILHDEGVSGGAGEGGGDCEAQLEELRGGGRWSGGGNGRGVRGGGWGREGARRDDAAWSSAAVAPPSSGDSRRIDLAFGQRTVKAQQQVKKSRRWPRSRSSQYRGVTFYRRTGRWESHICILYMIMSVWLVCWDCRAHDRAAIKFRGVDADINFNLSDYDDNLKQMRNLTKEEFVHILRRQSTGFARGSSKYIYLGLFDSEIEAARAYDKAAIRCNGREAVTNFEPSFYEGEILPEPENEVSTKSPLSPYHQSSILRYPISPYAQAPGPTPTILSSPGKSFPSSPANHIVIGSGSPTSHRVLRKLYEKLQKNGESNV</sequence>
<dbReference type="SMART" id="SM00380">
    <property type="entry name" value="AP2"/>
    <property type="match status" value="2"/>
</dbReference>
<keyword evidence="3" id="KW-0238">DNA-binding</keyword>
<feature type="domain" description="AP2/ERF" evidence="8">
    <location>
        <begin position="185"/>
        <end position="308"/>
    </location>
</feature>
<protein>
    <recommendedName>
        <fullName evidence="8">AP2/ERF domain-containing protein</fullName>
    </recommendedName>
</protein>
<evidence type="ECO:0000259" key="8">
    <source>
        <dbReference type="PROSITE" id="PS51032"/>
    </source>
</evidence>
<dbReference type="GO" id="GO:0003677">
    <property type="term" value="F:DNA binding"/>
    <property type="evidence" value="ECO:0007669"/>
    <property type="project" value="UniProtKB-KW"/>
</dbReference>
<dbReference type="InterPro" id="IPR001471">
    <property type="entry name" value="AP2/ERF_dom"/>
</dbReference>
<dbReference type="AlphaFoldDB" id="A0A6V7Q5N3"/>
<evidence type="ECO:0000313" key="9">
    <source>
        <dbReference type="EMBL" id="CAD1838175.1"/>
    </source>
</evidence>
<gene>
    <name evidence="9" type="ORF">CB5_LOCUS21386</name>
</gene>
<dbReference type="Gene3D" id="3.30.730.10">
    <property type="entry name" value="AP2/ERF domain"/>
    <property type="match status" value="2"/>
</dbReference>
<evidence type="ECO:0000256" key="4">
    <source>
        <dbReference type="ARBA" id="ARBA00023163"/>
    </source>
</evidence>
<keyword evidence="2" id="KW-0805">Transcription regulation</keyword>